<sequence>MAEPSFSEKLSPLDLLMPRTYIRVLLVFEAPVSTTLAIQNLQSGLHKLSKQTPWLTGRVIPGESGQDKPTSPEIRWDATTAPSIVDKGTIQTSYEWACAQGMPGESIQSDVWPVSDMIDDTCFTAGAPVFAASIFRFTDQGLGLCVCMHHNVVDANGFSTILRLWAQNVSDPESSFSATSQTRIQRLSEALPTDLPETSTTSTETLLARHPEFSTTPPTLPKTLPSCTSKIFPISKHWIDVLGELMRPYTSKRLTTNTVLCALIWATITRTRMAHNPSLEHKPSRLSMAVNGRPRISQIFSTPDSPFSGNAIIYSLTTLPAQTLAASDQTPVRALAEICNHIAESQSPSTINSRHIAEVYTLADRVETGSLFVGWDLFGSRDLTITSWADFDLYGVHFGKVMGRPRFVRLPYMEADGVAIILPRQRSVSQEVLEVMVMLRRDHMEALELDPMWQTLGSGG</sequence>
<reference evidence="1 2" key="1">
    <citation type="journal article" date="2023" name="ACS Omega">
        <title>Identification of the Neoaspergillic Acid Biosynthesis Gene Cluster by Establishing an In Vitro CRISPR-Ribonucleoprotein Genetic System in Aspergillus melleus.</title>
        <authorList>
            <person name="Yuan B."/>
            <person name="Grau M.F."/>
            <person name="Murata R.M."/>
            <person name="Torok T."/>
            <person name="Venkateswaran K."/>
            <person name="Stajich J.E."/>
            <person name="Wang C.C.C."/>
        </authorList>
    </citation>
    <scope>NUCLEOTIDE SEQUENCE [LARGE SCALE GENOMIC DNA]</scope>
    <source>
        <strain evidence="1 2">IMV 1140</strain>
    </source>
</reference>
<gene>
    <name evidence="1" type="ORF">N8T08_010682</name>
</gene>
<proteinExistence type="predicted"/>
<protein>
    <submittedName>
        <fullName evidence="1">Uncharacterized protein</fullName>
    </submittedName>
</protein>
<keyword evidence="2" id="KW-1185">Reference proteome</keyword>
<accession>A0ACC3BC01</accession>
<name>A0ACC3BC01_9EURO</name>
<evidence type="ECO:0000313" key="1">
    <source>
        <dbReference type="EMBL" id="KAK1148047.1"/>
    </source>
</evidence>
<comment type="caution">
    <text evidence="1">The sequence shown here is derived from an EMBL/GenBank/DDBJ whole genome shotgun (WGS) entry which is preliminary data.</text>
</comment>
<organism evidence="1 2">
    <name type="scientific">Aspergillus melleus</name>
    <dbReference type="NCBI Taxonomy" id="138277"/>
    <lineage>
        <taxon>Eukaryota</taxon>
        <taxon>Fungi</taxon>
        <taxon>Dikarya</taxon>
        <taxon>Ascomycota</taxon>
        <taxon>Pezizomycotina</taxon>
        <taxon>Eurotiomycetes</taxon>
        <taxon>Eurotiomycetidae</taxon>
        <taxon>Eurotiales</taxon>
        <taxon>Aspergillaceae</taxon>
        <taxon>Aspergillus</taxon>
        <taxon>Aspergillus subgen. Circumdati</taxon>
    </lineage>
</organism>
<dbReference type="EMBL" id="JAOPJF010000009">
    <property type="protein sequence ID" value="KAK1148047.1"/>
    <property type="molecule type" value="Genomic_DNA"/>
</dbReference>
<evidence type="ECO:0000313" key="2">
    <source>
        <dbReference type="Proteomes" id="UP001177260"/>
    </source>
</evidence>
<dbReference type="Proteomes" id="UP001177260">
    <property type="component" value="Unassembled WGS sequence"/>
</dbReference>